<dbReference type="InterPro" id="IPR001950">
    <property type="entry name" value="SUI1"/>
</dbReference>
<keyword evidence="4" id="KW-0396">Initiation factor</keyword>
<proteinExistence type="predicted"/>
<dbReference type="InterPro" id="IPR005872">
    <property type="entry name" value="SUI1_arc_bac"/>
</dbReference>
<dbReference type="PIRSF" id="PIRSF037511">
    <property type="entry name" value="Transl_init_SUI1_pro"/>
    <property type="match status" value="1"/>
</dbReference>
<sequence length="121" mass="13780">MKKDKARQLNKDYAFSYSTNSGYNPFEKLTQFFDKQDLDGETLNVAELHFEVKGRNGKPVTILKNLPKQIDIQDLASQLKKFLNTGGSVKDDYIILQGGDRRKEIANWLEQKGIKSKRVGG</sequence>
<protein>
    <submittedName>
        <fullName evidence="4">Translation initiation factor SUI1</fullName>
    </submittedName>
</protein>
<dbReference type="GO" id="GO:0006417">
    <property type="term" value="P:regulation of translation"/>
    <property type="evidence" value="ECO:0007669"/>
    <property type="project" value="UniProtKB-KW"/>
</dbReference>
<evidence type="ECO:0000259" key="3">
    <source>
        <dbReference type="PROSITE" id="PS50296"/>
    </source>
</evidence>
<dbReference type="EMBL" id="QPJS01000003">
    <property type="protein sequence ID" value="RCX03282.1"/>
    <property type="molecule type" value="Genomic_DNA"/>
</dbReference>
<evidence type="ECO:0000313" key="4">
    <source>
        <dbReference type="EMBL" id="RCX03282.1"/>
    </source>
</evidence>
<evidence type="ECO:0000256" key="1">
    <source>
        <dbReference type="ARBA" id="ARBA00022845"/>
    </source>
</evidence>
<dbReference type="Proteomes" id="UP000253517">
    <property type="component" value="Unassembled WGS sequence"/>
</dbReference>
<dbReference type="SUPFAM" id="SSF55159">
    <property type="entry name" value="eIF1-like"/>
    <property type="match status" value="1"/>
</dbReference>
<evidence type="ECO:0000256" key="2">
    <source>
        <dbReference type="ARBA" id="ARBA00022917"/>
    </source>
</evidence>
<dbReference type="PROSITE" id="PS50296">
    <property type="entry name" value="SUI1"/>
    <property type="match status" value="1"/>
</dbReference>
<dbReference type="CDD" id="cd11567">
    <property type="entry name" value="YciH_like"/>
    <property type="match status" value="1"/>
</dbReference>
<dbReference type="Gene3D" id="3.30.780.10">
    <property type="entry name" value="SUI1-like domain"/>
    <property type="match status" value="1"/>
</dbReference>
<keyword evidence="2" id="KW-0648">Protein biosynthesis</keyword>
<reference evidence="4 5" key="1">
    <citation type="submission" date="2018-07" db="EMBL/GenBank/DDBJ databases">
        <title>Genomic Encyclopedia of Type Strains, Phase IV (KMG-IV): sequencing the most valuable type-strain genomes for metagenomic binning, comparative biology and taxonomic classification.</title>
        <authorList>
            <person name="Goeker M."/>
        </authorList>
    </citation>
    <scope>NUCLEOTIDE SEQUENCE [LARGE SCALE GENOMIC DNA]</scope>
    <source>
        <strain evidence="4 5">DSM 21410</strain>
    </source>
</reference>
<organism evidence="4 5">
    <name type="scientific">Schleiferia thermophila</name>
    <dbReference type="NCBI Taxonomy" id="884107"/>
    <lineage>
        <taxon>Bacteria</taxon>
        <taxon>Pseudomonadati</taxon>
        <taxon>Bacteroidota</taxon>
        <taxon>Flavobacteriia</taxon>
        <taxon>Flavobacteriales</taxon>
        <taxon>Schleiferiaceae</taxon>
        <taxon>Schleiferia</taxon>
    </lineage>
</organism>
<name>A0A369A1V2_9FLAO</name>
<keyword evidence="1" id="KW-0810">Translation regulation</keyword>
<accession>A0A369A1V2</accession>
<dbReference type="Pfam" id="PF01253">
    <property type="entry name" value="SUI1"/>
    <property type="match status" value="1"/>
</dbReference>
<gene>
    <name evidence="4" type="ORF">DES35_103164</name>
</gene>
<keyword evidence="5" id="KW-1185">Reference proteome</keyword>
<comment type="caution">
    <text evidence="4">The sequence shown here is derived from an EMBL/GenBank/DDBJ whole genome shotgun (WGS) entry which is preliminary data.</text>
</comment>
<evidence type="ECO:0000313" key="5">
    <source>
        <dbReference type="Proteomes" id="UP000253517"/>
    </source>
</evidence>
<dbReference type="GO" id="GO:0003743">
    <property type="term" value="F:translation initiation factor activity"/>
    <property type="evidence" value="ECO:0007669"/>
    <property type="project" value="UniProtKB-KW"/>
</dbReference>
<feature type="domain" description="SUI1" evidence="3">
    <location>
        <begin position="53"/>
        <end position="113"/>
    </location>
</feature>
<dbReference type="AlphaFoldDB" id="A0A369A1V2"/>
<dbReference type="RefSeq" id="WP_051889292.1">
    <property type="nucleotide sequence ID" value="NZ_BHZF01000003.1"/>
</dbReference>
<dbReference type="InterPro" id="IPR036877">
    <property type="entry name" value="SUI1_dom_sf"/>
</dbReference>